<evidence type="ECO:0000313" key="2">
    <source>
        <dbReference type="Proteomes" id="UP000542405"/>
    </source>
</evidence>
<dbReference type="RefSeq" id="WP_169538138.1">
    <property type="nucleotide sequence ID" value="NZ_JABBZE010000811.1"/>
</dbReference>
<dbReference type="Gene3D" id="2.160.20.10">
    <property type="entry name" value="Single-stranded right-handed beta-helix, Pectin lyase-like"/>
    <property type="match status" value="1"/>
</dbReference>
<dbReference type="InterPro" id="IPR012334">
    <property type="entry name" value="Pectin_lyas_fold"/>
</dbReference>
<accession>A0A848NS60</accession>
<dbReference type="Proteomes" id="UP000542405">
    <property type="component" value="Unassembled WGS sequence"/>
</dbReference>
<reference evidence="1 2" key="1">
    <citation type="submission" date="2020-04" db="EMBL/GenBank/DDBJ databases">
        <title>Achromobacter ruhlandii genome sequencing and assembly.</title>
        <authorList>
            <person name="Martins R.C.R."/>
            <person name="Perdigao-Neto L.V."/>
            <person name="Levin A.S.S."/>
            <person name="Costa S.F."/>
        </authorList>
    </citation>
    <scope>NUCLEOTIDE SEQUENCE [LARGE SCALE GENOMIC DNA]</scope>
    <source>
        <strain evidence="1 2">9035ralo</strain>
    </source>
</reference>
<sequence>MTRQSRILAQSARRQALKAPPLPALTTLAMVIGSLVSGGAHANPTGGHVVAGRAALNDRGHGPLDINQSTGKAVLHWKGFSIGANA</sequence>
<organism evidence="1 2">
    <name type="scientific">Achromobacter ruhlandii</name>
    <dbReference type="NCBI Taxonomy" id="72557"/>
    <lineage>
        <taxon>Bacteria</taxon>
        <taxon>Pseudomonadati</taxon>
        <taxon>Pseudomonadota</taxon>
        <taxon>Betaproteobacteria</taxon>
        <taxon>Burkholderiales</taxon>
        <taxon>Alcaligenaceae</taxon>
        <taxon>Achromobacter</taxon>
    </lineage>
</organism>
<comment type="caution">
    <text evidence="1">The sequence shown here is derived from an EMBL/GenBank/DDBJ whole genome shotgun (WGS) entry which is preliminary data.</text>
</comment>
<gene>
    <name evidence="1" type="ORF">HGQ98_30980</name>
</gene>
<proteinExistence type="predicted"/>
<protein>
    <submittedName>
        <fullName evidence="1">Uncharacterized protein</fullName>
    </submittedName>
</protein>
<feature type="non-terminal residue" evidence="1">
    <location>
        <position position="86"/>
    </location>
</feature>
<evidence type="ECO:0000313" key="1">
    <source>
        <dbReference type="EMBL" id="NMU93720.1"/>
    </source>
</evidence>
<dbReference type="EMBL" id="JABBZE010000811">
    <property type="protein sequence ID" value="NMU93720.1"/>
    <property type="molecule type" value="Genomic_DNA"/>
</dbReference>
<name>A0A848NS60_9BURK</name>
<dbReference type="AlphaFoldDB" id="A0A848NS60"/>